<accession>A0A1Y1WCQ7</accession>
<gene>
    <name evidence="2" type="ORF">DL89DRAFT_121746</name>
</gene>
<dbReference type="RefSeq" id="XP_040744737.1">
    <property type="nucleotide sequence ID" value="XM_040883218.1"/>
</dbReference>
<feature type="compositionally biased region" description="Basic residues" evidence="1">
    <location>
        <begin position="137"/>
        <end position="148"/>
    </location>
</feature>
<dbReference type="OrthoDB" id="5599876at2759"/>
<name>A0A1Y1WCQ7_9FUNG</name>
<feature type="region of interest" description="Disordered" evidence="1">
    <location>
        <begin position="116"/>
        <end position="148"/>
    </location>
</feature>
<dbReference type="GeneID" id="63799866"/>
<dbReference type="Proteomes" id="UP000193922">
    <property type="component" value="Unassembled WGS sequence"/>
</dbReference>
<evidence type="ECO:0000313" key="2">
    <source>
        <dbReference type="EMBL" id="ORX71222.1"/>
    </source>
</evidence>
<sequence>MYIHYSDRNSSTNNITGTGQGNESDGDDIPLASIIRSKSEPSVYPARHSVDAHLARLNANGDEQSRTYDSDNHNSAAAAADLYQPRRFLSRRPRAADKDSKVNNQVTKFENIRSFSMDNGSRPLKKPVSAAATQAPPKRKFRKWGGIF</sequence>
<feature type="region of interest" description="Disordered" evidence="1">
    <location>
        <begin position="1"/>
        <end position="29"/>
    </location>
</feature>
<keyword evidence="3" id="KW-1185">Reference proteome</keyword>
<feature type="compositionally biased region" description="Polar residues" evidence="1">
    <location>
        <begin position="8"/>
        <end position="23"/>
    </location>
</feature>
<proteinExistence type="predicted"/>
<organism evidence="2 3">
    <name type="scientific">Linderina pennispora</name>
    <dbReference type="NCBI Taxonomy" id="61395"/>
    <lineage>
        <taxon>Eukaryota</taxon>
        <taxon>Fungi</taxon>
        <taxon>Fungi incertae sedis</taxon>
        <taxon>Zoopagomycota</taxon>
        <taxon>Kickxellomycotina</taxon>
        <taxon>Kickxellomycetes</taxon>
        <taxon>Kickxellales</taxon>
        <taxon>Kickxellaceae</taxon>
        <taxon>Linderina</taxon>
    </lineage>
</organism>
<reference evidence="2 3" key="1">
    <citation type="submission" date="2016-07" db="EMBL/GenBank/DDBJ databases">
        <title>Pervasive Adenine N6-methylation of Active Genes in Fungi.</title>
        <authorList>
            <consortium name="DOE Joint Genome Institute"/>
            <person name="Mondo S.J."/>
            <person name="Dannebaum R.O."/>
            <person name="Kuo R.C."/>
            <person name="Labutti K."/>
            <person name="Haridas S."/>
            <person name="Kuo A."/>
            <person name="Salamov A."/>
            <person name="Ahrendt S.R."/>
            <person name="Lipzen A."/>
            <person name="Sullivan W."/>
            <person name="Andreopoulos W.B."/>
            <person name="Clum A."/>
            <person name="Lindquist E."/>
            <person name="Daum C."/>
            <person name="Ramamoorthy G.K."/>
            <person name="Gryganskyi A."/>
            <person name="Culley D."/>
            <person name="Magnuson J.K."/>
            <person name="James T.Y."/>
            <person name="O'Malley M.A."/>
            <person name="Stajich J.E."/>
            <person name="Spatafora J.W."/>
            <person name="Visel A."/>
            <person name="Grigoriev I.V."/>
        </authorList>
    </citation>
    <scope>NUCLEOTIDE SEQUENCE [LARGE SCALE GENOMIC DNA]</scope>
    <source>
        <strain evidence="2 3">ATCC 12442</strain>
    </source>
</reference>
<dbReference type="AlphaFoldDB" id="A0A1Y1WCQ7"/>
<comment type="caution">
    <text evidence="2">The sequence shown here is derived from an EMBL/GenBank/DDBJ whole genome shotgun (WGS) entry which is preliminary data.</text>
</comment>
<evidence type="ECO:0000256" key="1">
    <source>
        <dbReference type="SAM" id="MobiDB-lite"/>
    </source>
</evidence>
<protein>
    <submittedName>
        <fullName evidence="2">Uncharacterized protein</fullName>
    </submittedName>
</protein>
<evidence type="ECO:0000313" key="3">
    <source>
        <dbReference type="Proteomes" id="UP000193922"/>
    </source>
</evidence>
<dbReference type="EMBL" id="MCFD01000004">
    <property type="protein sequence ID" value="ORX71222.1"/>
    <property type="molecule type" value="Genomic_DNA"/>
</dbReference>